<sequence>MAIVLTLISAAQLPRGFKKIVLVKSATGTAGNSSVGGGRGEEERSIANRHREPPITDLMVAVNQARKAHLNC</sequence>
<organism evidence="2 3">
    <name type="scientific">Rhynchophorus ferrugineus</name>
    <name type="common">Red palm weevil</name>
    <name type="synonym">Curculio ferrugineus</name>
    <dbReference type="NCBI Taxonomy" id="354439"/>
    <lineage>
        <taxon>Eukaryota</taxon>
        <taxon>Metazoa</taxon>
        <taxon>Ecdysozoa</taxon>
        <taxon>Arthropoda</taxon>
        <taxon>Hexapoda</taxon>
        <taxon>Insecta</taxon>
        <taxon>Pterygota</taxon>
        <taxon>Neoptera</taxon>
        <taxon>Endopterygota</taxon>
        <taxon>Coleoptera</taxon>
        <taxon>Polyphaga</taxon>
        <taxon>Cucujiformia</taxon>
        <taxon>Curculionidae</taxon>
        <taxon>Dryophthorinae</taxon>
        <taxon>Rhynchophorus</taxon>
    </lineage>
</organism>
<comment type="caution">
    <text evidence="2">The sequence shown here is derived from an EMBL/GenBank/DDBJ whole genome shotgun (WGS) entry which is preliminary data.</text>
</comment>
<keyword evidence="3" id="KW-1185">Reference proteome</keyword>
<evidence type="ECO:0000256" key="1">
    <source>
        <dbReference type="SAM" id="MobiDB-lite"/>
    </source>
</evidence>
<dbReference type="AlphaFoldDB" id="A0A834MIK9"/>
<protein>
    <submittedName>
        <fullName evidence="2">Uncharacterized protein</fullName>
    </submittedName>
</protein>
<gene>
    <name evidence="2" type="ORF">GWI33_011939</name>
</gene>
<dbReference type="Proteomes" id="UP000625711">
    <property type="component" value="Unassembled WGS sequence"/>
</dbReference>
<dbReference type="EMBL" id="JAACXV010000061">
    <property type="protein sequence ID" value="KAF7285088.1"/>
    <property type="molecule type" value="Genomic_DNA"/>
</dbReference>
<feature type="region of interest" description="Disordered" evidence="1">
    <location>
        <begin position="29"/>
        <end position="53"/>
    </location>
</feature>
<accession>A0A834MIK9</accession>
<evidence type="ECO:0000313" key="3">
    <source>
        <dbReference type="Proteomes" id="UP000625711"/>
    </source>
</evidence>
<name>A0A834MIK9_RHYFE</name>
<evidence type="ECO:0000313" key="2">
    <source>
        <dbReference type="EMBL" id="KAF7285088.1"/>
    </source>
</evidence>
<proteinExistence type="predicted"/>
<feature type="compositionally biased region" description="Basic and acidic residues" evidence="1">
    <location>
        <begin position="39"/>
        <end position="53"/>
    </location>
</feature>
<reference evidence="2" key="1">
    <citation type="submission" date="2020-08" db="EMBL/GenBank/DDBJ databases">
        <title>Genome sequencing and assembly of the red palm weevil Rhynchophorus ferrugineus.</title>
        <authorList>
            <person name="Dias G.B."/>
            <person name="Bergman C.M."/>
            <person name="Manee M."/>
        </authorList>
    </citation>
    <scope>NUCLEOTIDE SEQUENCE</scope>
    <source>
        <strain evidence="2">AA-2017</strain>
        <tissue evidence="2">Whole larva</tissue>
    </source>
</reference>